<proteinExistence type="predicted"/>
<reference evidence="2 3" key="1">
    <citation type="submission" date="2015-01" db="EMBL/GenBank/DDBJ databases">
        <title>The Genome Sequence of Exophiala sideris CBS121828.</title>
        <authorList>
            <consortium name="The Broad Institute Genomics Platform"/>
            <person name="Cuomo C."/>
            <person name="de Hoog S."/>
            <person name="Gorbushina A."/>
            <person name="Stielow B."/>
            <person name="Teixiera M."/>
            <person name="Abouelleil A."/>
            <person name="Chapman S.B."/>
            <person name="Priest M."/>
            <person name="Young S.K."/>
            <person name="Wortman J."/>
            <person name="Nusbaum C."/>
            <person name="Birren B."/>
        </authorList>
    </citation>
    <scope>NUCLEOTIDE SEQUENCE [LARGE SCALE GENOMIC DNA]</scope>
    <source>
        <strain evidence="2 3">CBS 121828</strain>
    </source>
</reference>
<evidence type="ECO:0000313" key="3">
    <source>
        <dbReference type="Proteomes" id="UP000053599"/>
    </source>
</evidence>
<accession>A0A0D1W937</accession>
<gene>
    <name evidence="2" type="ORF">PV11_01038</name>
</gene>
<dbReference type="Proteomes" id="UP000053599">
    <property type="component" value="Unassembled WGS sequence"/>
</dbReference>
<protein>
    <submittedName>
        <fullName evidence="2">Uncharacterized protein</fullName>
    </submittedName>
</protein>
<evidence type="ECO:0000256" key="1">
    <source>
        <dbReference type="SAM" id="MobiDB-lite"/>
    </source>
</evidence>
<dbReference type="EMBL" id="KN846951">
    <property type="protein sequence ID" value="KIV85335.1"/>
    <property type="molecule type" value="Genomic_DNA"/>
</dbReference>
<name>A0A0D1W937_9EURO</name>
<feature type="compositionally biased region" description="Polar residues" evidence="1">
    <location>
        <begin position="52"/>
        <end position="61"/>
    </location>
</feature>
<feature type="region of interest" description="Disordered" evidence="1">
    <location>
        <begin position="1"/>
        <end position="80"/>
    </location>
</feature>
<evidence type="ECO:0000313" key="2">
    <source>
        <dbReference type="EMBL" id="KIV85335.1"/>
    </source>
</evidence>
<feature type="compositionally biased region" description="Basic and acidic residues" evidence="1">
    <location>
        <begin position="65"/>
        <end position="80"/>
    </location>
</feature>
<dbReference type="AlphaFoldDB" id="A0A0D1W937"/>
<dbReference type="OrthoDB" id="4117544at2759"/>
<sequence>MDKVKSIVTGDAYDKPAKTVDGAMTTQDSSDAHTVKGTPAEGTAAENKLSGDPSQVKQTSVNKANEAKEKAKETKDQHTN</sequence>
<dbReference type="HOGENOM" id="CLU_2671074_0_0_1"/>
<organism evidence="2 3">
    <name type="scientific">Exophiala sideris</name>
    <dbReference type="NCBI Taxonomy" id="1016849"/>
    <lineage>
        <taxon>Eukaryota</taxon>
        <taxon>Fungi</taxon>
        <taxon>Dikarya</taxon>
        <taxon>Ascomycota</taxon>
        <taxon>Pezizomycotina</taxon>
        <taxon>Eurotiomycetes</taxon>
        <taxon>Chaetothyriomycetidae</taxon>
        <taxon>Chaetothyriales</taxon>
        <taxon>Herpotrichiellaceae</taxon>
        <taxon>Exophiala</taxon>
    </lineage>
</organism>